<evidence type="ECO:0000313" key="8">
    <source>
        <dbReference type="Proteomes" id="UP000603141"/>
    </source>
</evidence>
<feature type="transmembrane region" description="Helical" evidence="5">
    <location>
        <begin position="177"/>
        <end position="195"/>
    </location>
</feature>
<keyword evidence="5" id="KW-1003">Cell membrane</keyword>
<organism evidence="7 8">
    <name type="scientific">Luteolibacter pohnpeiensis</name>
    <dbReference type="NCBI Taxonomy" id="454153"/>
    <lineage>
        <taxon>Bacteria</taxon>
        <taxon>Pseudomonadati</taxon>
        <taxon>Verrucomicrobiota</taxon>
        <taxon>Verrucomicrobiia</taxon>
        <taxon>Verrucomicrobiales</taxon>
        <taxon>Verrucomicrobiaceae</taxon>
        <taxon>Luteolibacter</taxon>
    </lineage>
</organism>
<feature type="transmembrane region" description="Helical" evidence="5">
    <location>
        <begin position="26"/>
        <end position="48"/>
    </location>
</feature>
<dbReference type="InterPro" id="IPR047817">
    <property type="entry name" value="ABC2_TM_bact-type"/>
</dbReference>
<dbReference type="RefSeq" id="WP_200269723.1">
    <property type="nucleotide sequence ID" value="NZ_JAENIJ010000011.1"/>
</dbReference>
<sequence length="258" mass="28428">MTEPLVTLRLGWHVVVRNWMVYRKDFLANISPTLADPALILGSLGLGLSPFVGQIQGHSYAQYLAPGMIATTALFTAFFESSYGFFVRMTFESVFKAMLTTPIGVSEVVLGEFMWVFIRAALMALGVAMVLLLLGLLPNLWALIVAPFVAGTLALPCAAIGLLAASWVRNINQFQTVYSFLIAPIFYLSGVFFPVPEKSWLAAIVQLSPFYHGVKLLQFTVWGHFPLGEILIHSSALMAFAVVLALCSFHRMDRKMTS</sequence>
<dbReference type="AlphaFoldDB" id="A0A934S595"/>
<proteinExistence type="inferred from homology"/>
<keyword evidence="3 5" id="KW-1133">Transmembrane helix</keyword>
<dbReference type="PROSITE" id="PS51012">
    <property type="entry name" value="ABC_TM2"/>
    <property type="match status" value="1"/>
</dbReference>
<dbReference type="PIRSF" id="PIRSF006648">
    <property type="entry name" value="DrrB"/>
    <property type="match status" value="1"/>
</dbReference>
<dbReference type="GO" id="GO:0043190">
    <property type="term" value="C:ATP-binding cassette (ABC) transporter complex"/>
    <property type="evidence" value="ECO:0007669"/>
    <property type="project" value="InterPro"/>
</dbReference>
<feature type="domain" description="ABC transmembrane type-2" evidence="6">
    <location>
        <begin position="28"/>
        <end position="255"/>
    </location>
</feature>
<evidence type="ECO:0000256" key="4">
    <source>
        <dbReference type="ARBA" id="ARBA00023136"/>
    </source>
</evidence>
<reference evidence="7" key="1">
    <citation type="submission" date="2021-01" db="EMBL/GenBank/DDBJ databases">
        <title>Modified the classification status of verrucomicrobia.</title>
        <authorList>
            <person name="Feng X."/>
        </authorList>
    </citation>
    <scope>NUCLEOTIDE SEQUENCE</scope>
    <source>
        <strain evidence="7">KCTC 22041</strain>
    </source>
</reference>
<comment type="similarity">
    <text evidence="5">Belongs to the ABC-2 integral membrane protein family.</text>
</comment>
<comment type="caution">
    <text evidence="7">The sequence shown here is derived from an EMBL/GenBank/DDBJ whole genome shotgun (WGS) entry which is preliminary data.</text>
</comment>
<dbReference type="InterPro" id="IPR000412">
    <property type="entry name" value="ABC_2_transport"/>
</dbReference>
<evidence type="ECO:0000256" key="2">
    <source>
        <dbReference type="ARBA" id="ARBA00022692"/>
    </source>
</evidence>
<dbReference type="InterPro" id="IPR051784">
    <property type="entry name" value="Nod_factor_ABC_transporter"/>
</dbReference>
<dbReference type="InterPro" id="IPR013525">
    <property type="entry name" value="ABC2_TM"/>
</dbReference>
<evidence type="ECO:0000256" key="5">
    <source>
        <dbReference type="RuleBase" id="RU361157"/>
    </source>
</evidence>
<evidence type="ECO:0000256" key="1">
    <source>
        <dbReference type="ARBA" id="ARBA00004141"/>
    </source>
</evidence>
<keyword evidence="4 5" id="KW-0472">Membrane</keyword>
<keyword evidence="5" id="KW-0813">Transport</keyword>
<dbReference type="Pfam" id="PF01061">
    <property type="entry name" value="ABC2_membrane"/>
    <property type="match status" value="1"/>
</dbReference>
<dbReference type="PRINTS" id="PR00164">
    <property type="entry name" value="ABC2TRNSPORT"/>
</dbReference>
<feature type="transmembrane region" description="Helical" evidence="5">
    <location>
        <begin position="140"/>
        <end position="165"/>
    </location>
</feature>
<dbReference type="EMBL" id="JAENIJ010000011">
    <property type="protein sequence ID" value="MBK1882512.1"/>
    <property type="molecule type" value="Genomic_DNA"/>
</dbReference>
<keyword evidence="8" id="KW-1185">Reference proteome</keyword>
<name>A0A934S595_9BACT</name>
<feature type="transmembrane region" description="Helical" evidence="5">
    <location>
        <begin position="230"/>
        <end position="249"/>
    </location>
</feature>
<protein>
    <recommendedName>
        <fullName evidence="5">Transport permease protein</fullName>
    </recommendedName>
</protein>
<comment type="subcellular location">
    <subcellularLocation>
        <location evidence="5">Cell membrane</location>
        <topology evidence="5">Multi-pass membrane protein</topology>
    </subcellularLocation>
    <subcellularLocation>
        <location evidence="1">Membrane</location>
        <topology evidence="1">Multi-pass membrane protein</topology>
    </subcellularLocation>
</comment>
<accession>A0A934S595</accession>
<gene>
    <name evidence="7" type="ORF">JIN85_08800</name>
</gene>
<dbReference type="GO" id="GO:0140359">
    <property type="term" value="F:ABC-type transporter activity"/>
    <property type="evidence" value="ECO:0007669"/>
    <property type="project" value="InterPro"/>
</dbReference>
<evidence type="ECO:0000256" key="3">
    <source>
        <dbReference type="ARBA" id="ARBA00022989"/>
    </source>
</evidence>
<evidence type="ECO:0000259" key="6">
    <source>
        <dbReference type="PROSITE" id="PS51012"/>
    </source>
</evidence>
<dbReference type="PANTHER" id="PTHR43229">
    <property type="entry name" value="NODULATION PROTEIN J"/>
    <property type="match status" value="1"/>
</dbReference>
<feature type="transmembrane region" description="Helical" evidence="5">
    <location>
        <begin position="113"/>
        <end position="134"/>
    </location>
</feature>
<keyword evidence="2 5" id="KW-0812">Transmembrane</keyword>
<evidence type="ECO:0000313" key="7">
    <source>
        <dbReference type="EMBL" id="MBK1882512.1"/>
    </source>
</evidence>
<dbReference type="Proteomes" id="UP000603141">
    <property type="component" value="Unassembled WGS sequence"/>
</dbReference>
<feature type="transmembrane region" description="Helical" evidence="5">
    <location>
        <begin position="60"/>
        <end position="79"/>
    </location>
</feature>
<dbReference type="PANTHER" id="PTHR43229:SF2">
    <property type="entry name" value="NODULATION PROTEIN J"/>
    <property type="match status" value="1"/>
</dbReference>